<reference evidence="2" key="1">
    <citation type="submission" date="2021-10" db="EMBL/GenBank/DDBJ databases">
        <title>Melipona bicolor Genome sequencing and assembly.</title>
        <authorList>
            <person name="Araujo N.S."/>
            <person name="Arias M.C."/>
        </authorList>
    </citation>
    <scope>NUCLEOTIDE SEQUENCE</scope>
    <source>
        <strain evidence="2">USP_2M_L1-L4_2017</strain>
        <tissue evidence="2">Whole body</tissue>
    </source>
</reference>
<keyword evidence="3" id="KW-1185">Reference proteome</keyword>
<dbReference type="EMBL" id="JAHYIQ010000020">
    <property type="protein sequence ID" value="KAK1123643.1"/>
    <property type="molecule type" value="Genomic_DNA"/>
</dbReference>
<dbReference type="Proteomes" id="UP001177670">
    <property type="component" value="Unassembled WGS sequence"/>
</dbReference>
<gene>
    <name evidence="2" type="ORF">K0M31_008342</name>
</gene>
<comment type="caution">
    <text evidence="2">The sequence shown here is derived from an EMBL/GenBank/DDBJ whole genome shotgun (WGS) entry which is preliminary data.</text>
</comment>
<feature type="compositionally biased region" description="Basic and acidic residues" evidence="1">
    <location>
        <begin position="125"/>
        <end position="149"/>
    </location>
</feature>
<sequence length="149" mass="16383">MKAESNNGYLKANVIVEQNEVSPGSGQEIPAASPLQTGDLLIRSGDLDCQFVGLMLFFFCEFGDLWAPWQHDDDDGPPASRKQPEENNARNVDQAEGGGQQAAIARCSRRHSSRQLPFHSAAAGVEHEPRIRARAPPERLHDGGMHQNR</sequence>
<organism evidence="2 3">
    <name type="scientific">Melipona bicolor</name>
    <dbReference type="NCBI Taxonomy" id="60889"/>
    <lineage>
        <taxon>Eukaryota</taxon>
        <taxon>Metazoa</taxon>
        <taxon>Ecdysozoa</taxon>
        <taxon>Arthropoda</taxon>
        <taxon>Hexapoda</taxon>
        <taxon>Insecta</taxon>
        <taxon>Pterygota</taxon>
        <taxon>Neoptera</taxon>
        <taxon>Endopterygota</taxon>
        <taxon>Hymenoptera</taxon>
        <taxon>Apocrita</taxon>
        <taxon>Aculeata</taxon>
        <taxon>Apoidea</taxon>
        <taxon>Anthophila</taxon>
        <taxon>Apidae</taxon>
        <taxon>Melipona</taxon>
    </lineage>
</organism>
<evidence type="ECO:0000313" key="3">
    <source>
        <dbReference type="Proteomes" id="UP001177670"/>
    </source>
</evidence>
<evidence type="ECO:0000313" key="2">
    <source>
        <dbReference type="EMBL" id="KAK1123643.1"/>
    </source>
</evidence>
<name>A0AA40FQT1_9HYME</name>
<protein>
    <submittedName>
        <fullName evidence="2">Uncharacterized protein</fullName>
    </submittedName>
</protein>
<dbReference type="AlphaFoldDB" id="A0AA40FQT1"/>
<feature type="region of interest" description="Disordered" evidence="1">
    <location>
        <begin position="69"/>
        <end position="149"/>
    </location>
</feature>
<proteinExistence type="predicted"/>
<evidence type="ECO:0000256" key="1">
    <source>
        <dbReference type="SAM" id="MobiDB-lite"/>
    </source>
</evidence>
<accession>A0AA40FQT1</accession>